<name>A0A507DLC9_9FUNG</name>
<dbReference type="InterPro" id="IPR032675">
    <property type="entry name" value="LRR_dom_sf"/>
</dbReference>
<accession>A0A507DLC9</accession>
<dbReference type="SUPFAM" id="SSF81383">
    <property type="entry name" value="F-box domain"/>
    <property type="match status" value="1"/>
</dbReference>
<dbReference type="Pfam" id="PF00560">
    <property type="entry name" value="LRR_1"/>
    <property type="match status" value="1"/>
</dbReference>
<dbReference type="EMBL" id="QEAP01001038">
    <property type="protein sequence ID" value="TPX52452.1"/>
    <property type="molecule type" value="Genomic_DNA"/>
</dbReference>
<dbReference type="Proteomes" id="UP000320333">
    <property type="component" value="Unassembled WGS sequence"/>
</dbReference>
<sequence>MTSENAAIQTCVAPTDRPGSQQNRTMQITRDINSLPNELISCIFRWIPVQHVFKFRRLCRAVNDSLLTTQFALLNMQLPSTHSPLQSDASMWLLVPEKYQAAMAREKLSQLEILDSCGSVKTAIPFPESVVLLSNLTTLNLSRCALTGAIPDVFGGLSNLKMLVLILSNNQLDGGVPASFNCLSSLFLLDLSKNRLMGPLPDFSDLNALKYLLVSENQLTGPIPTRFGSPSVLQFMDVRRNLFSSIPATISNLVNVSYLNISYNPISSPIPKELWSLINLVNLEMCHCGLTGSLAGIEALSRLEELDACFNDLTEGIPPNEIPEMRQLKSLHLIGNPRLSRQAWDFGGLENFEYLCMDRAVLESSTLCGAFIPCELHDLEIDAPQVDFEKILSRCIDMMEIVFTLLLDVEIDGQVGGDSPDDQGIAY</sequence>
<feature type="region of interest" description="Disordered" evidence="2">
    <location>
        <begin position="1"/>
        <end position="22"/>
    </location>
</feature>
<keyword evidence="1" id="KW-0677">Repeat</keyword>
<dbReference type="OrthoDB" id="1394818at2759"/>
<feature type="domain" description="F-box" evidence="3">
    <location>
        <begin position="29"/>
        <end position="76"/>
    </location>
</feature>
<dbReference type="PANTHER" id="PTHR48054">
    <property type="entry name" value="RECEPTOR KINASE-LIKE PROTEIN XA21"/>
    <property type="match status" value="1"/>
</dbReference>
<dbReference type="InterPro" id="IPR001810">
    <property type="entry name" value="F-box_dom"/>
</dbReference>
<evidence type="ECO:0000256" key="1">
    <source>
        <dbReference type="ARBA" id="ARBA00022737"/>
    </source>
</evidence>
<evidence type="ECO:0000313" key="4">
    <source>
        <dbReference type="EMBL" id="TPX52452.1"/>
    </source>
</evidence>
<dbReference type="InterPro" id="IPR052592">
    <property type="entry name" value="LRR-RLK"/>
</dbReference>
<dbReference type="Pfam" id="PF13855">
    <property type="entry name" value="LRR_8"/>
    <property type="match status" value="1"/>
</dbReference>
<proteinExistence type="predicted"/>
<dbReference type="STRING" id="246404.A0A507DLC9"/>
<reference evidence="4 5" key="1">
    <citation type="journal article" date="2019" name="Sci. Rep.">
        <title>Comparative genomics of chytrid fungi reveal insights into the obligate biotrophic and pathogenic lifestyle of Synchytrium endobioticum.</title>
        <authorList>
            <person name="van de Vossenberg B.T.L.H."/>
            <person name="Warris S."/>
            <person name="Nguyen H.D.T."/>
            <person name="van Gent-Pelzer M.P.E."/>
            <person name="Joly D.L."/>
            <person name="van de Geest H.C."/>
            <person name="Bonants P.J.M."/>
            <person name="Smith D.S."/>
            <person name="Levesque C.A."/>
            <person name="van der Lee T.A.J."/>
        </authorList>
    </citation>
    <scope>NUCLEOTIDE SEQUENCE [LARGE SCALE GENOMIC DNA]</scope>
    <source>
        <strain evidence="4 5">CBS 675.73</strain>
    </source>
</reference>
<dbReference type="AlphaFoldDB" id="A0A507DLC9"/>
<dbReference type="SUPFAM" id="SSF52058">
    <property type="entry name" value="L domain-like"/>
    <property type="match status" value="1"/>
</dbReference>
<dbReference type="PANTHER" id="PTHR48054:SF82">
    <property type="entry name" value="LRR RECEPTOR-LIKE SERINE_THREONINE-PROTEIN KINASE FLS2"/>
    <property type="match status" value="1"/>
</dbReference>
<organism evidence="4 5">
    <name type="scientific">Chytriomyces confervae</name>
    <dbReference type="NCBI Taxonomy" id="246404"/>
    <lineage>
        <taxon>Eukaryota</taxon>
        <taxon>Fungi</taxon>
        <taxon>Fungi incertae sedis</taxon>
        <taxon>Chytridiomycota</taxon>
        <taxon>Chytridiomycota incertae sedis</taxon>
        <taxon>Chytridiomycetes</taxon>
        <taxon>Chytridiales</taxon>
        <taxon>Chytriomycetaceae</taxon>
        <taxon>Chytriomyces</taxon>
    </lineage>
</organism>
<dbReference type="Pfam" id="PF00646">
    <property type="entry name" value="F-box"/>
    <property type="match status" value="1"/>
</dbReference>
<dbReference type="InterPro" id="IPR036047">
    <property type="entry name" value="F-box-like_dom_sf"/>
</dbReference>
<evidence type="ECO:0000313" key="5">
    <source>
        <dbReference type="Proteomes" id="UP000320333"/>
    </source>
</evidence>
<gene>
    <name evidence="4" type="ORF">CcCBS67573_g09871</name>
</gene>
<evidence type="ECO:0000259" key="3">
    <source>
        <dbReference type="PROSITE" id="PS50181"/>
    </source>
</evidence>
<comment type="caution">
    <text evidence="4">The sequence shown here is derived from an EMBL/GenBank/DDBJ whole genome shotgun (WGS) entry which is preliminary data.</text>
</comment>
<dbReference type="Gene3D" id="3.80.10.10">
    <property type="entry name" value="Ribonuclease Inhibitor"/>
    <property type="match status" value="2"/>
</dbReference>
<dbReference type="InterPro" id="IPR001611">
    <property type="entry name" value="Leu-rich_rpt"/>
</dbReference>
<dbReference type="PROSITE" id="PS50181">
    <property type="entry name" value="FBOX"/>
    <property type="match status" value="1"/>
</dbReference>
<evidence type="ECO:0000256" key="2">
    <source>
        <dbReference type="SAM" id="MobiDB-lite"/>
    </source>
</evidence>
<keyword evidence="5" id="KW-1185">Reference proteome</keyword>
<dbReference type="FunFam" id="3.80.10.10:FF:000383">
    <property type="entry name" value="Leucine-rich repeat receptor protein kinase EMS1"/>
    <property type="match status" value="1"/>
</dbReference>
<protein>
    <recommendedName>
        <fullName evidence="3">F-box domain-containing protein</fullName>
    </recommendedName>
</protein>